<organism evidence="1 2">
    <name type="scientific">Phytophthora megakarya</name>
    <dbReference type="NCBI Taxonomy" id="4795"/>
    <lineage>
        <taxon>Eukaryota</taxon>
        <taxon>Sar</taxon>
        <taxon>Stramenopiles</taxon>
        <taxon>Oomycota</taxon>
        <taxon>Peronosporomycetes</taxon>
        <taxon>Peronosporales</taxon>
        <taxon>Peronosporaceae</taxon>
        <taxon>Phytophthora</taxon>
    </lineage>
</organism>
<protein>
    <submittedName>
        <fullName evidence="1">Uncharacterized protein</fullName>
    </submittedName>
</protein>
<evidence type="ECO:0000313" key="2">
    <source>
        <dbReference type="Proteomes" id="UP000198211"/>
    </source>
</evidence>
<accession>A0A225V302</accession>
<evidence type="ECO:0000313" key="1">
    <source>
        <dbReference type="EMBL" id="OWY99327.1"/>
    </source>
</evidence>
<name>A0A225V302_9STRA</name>
<dbReference type="Proteomes" id="UP000198211">
    <property type="component" value="Unassembled WGS sequence"/>
</dbReference>
<dbReference type="AlphaFoldDB" id="A0A225V302"/>
<comment type="caution">
    <text evidence="1">The sequence shown here is derived from an EMBL/GenBank/DDBJ whole genome shotgun (WGS) entry which is preliminary data.</text>
</comment>
<gene>
    <name evidence="1" type="ORF">PHMEG_00029682</name>
</gene>
<reference evidence="2" key="1">
    <citation type="submission" date="2017-03" db="EMBL/GenBank/DDBJ databases">
        <title>Phytopthora megakarya and P. palmivora, two closely related causual agents of cacao black pod achieved similar genome size and gene model numbers by different mechanisms.</title>
        <authorList>
            <person name="Ali S."/>
            <person name="Shao J."/>
            <person name="Larry D.J."/>
            <person name="Kronmiller B."/>
            <person name="Shen D."/>
            <person name="Strem M.D."/>
            <person name="Melnick R.L."/>
            <person name="Guiltinan M.J."/>
            <person name="Tyler B.M."/>
            <person name="Meinhardt L.W."/>
            <person name="Bailey B.A."/>
        </authorList>
    </citation>
    <scope>NUCLEOTIDE SEQUENCE [LARGE SCALE GENOMIC DNA]</scope>
    <source>
        <strain evidence="2">zdho120</strain>
    </source>
</reference>
<sequence length="210" mass="24577">MKFPPGTANAVTESFGFPDYDPNLAKDEDVQALRERWDPVAFKELMDTRPWDVMFEGRSKFLILHVREDLGVISREAQDVIVTFISIHRRAIWWFGHWVFIDLEIDDSYSAECNKAKKKYKKHLDDRVAAGLEETILDEPGSWTIPAKCCHWTLMHESHIKDNGTRYTLNEQMELLDDQEPARVQWNTYASDKVRIKHLPEDYPLKLLKG</sequence>
<keyword evidence="2" id="KW-1185">Reference proteome</keyword>
<dbReference type="EMBL" id="NBNE01008586">
    <property type="protein sequence ID" value="OWY99327.1"/>
    <property type="molecule type" value="Genomic_DNA"/>
</dbReference>
<proteinExistence type="predicted"/>